<dbReference type="AntiFam" id="ANF00067">
    <property type="entry name" value="Translation of non-protein-coding upstream region of an enzyme"/>
</dbReference>
<proteinExistence type="predicted"/>
<gene>
    <name evidence="1" type="ORF">ST398NM02_3049</name>
</gene>
<dbReference type="AlphaFoldDB" id="A0ABC9Q1B4"/>
<dbReference type="Proteomes" id="UP000003093">
    <property type="component" value="Unassembled WGS sequence"/>
</dbReference>
<evidence type="ECO:0000313" key="1">
    <source>
        <dbReference type="EMBL" id="EIA14620.1"/>
    </source>
</evidence>
<accession>A0ABC9Q1B4</accession>
<name>A0ABC9Q1B4_STAA5</name>
<protein>
    <submittedName>
        <fullName evidence="1">Uncharacterized protein</fullName>
    </submittedName>
</protein>
<evidence type="ECO:0000313" key="2">
    <source>
        <dbReference type="Proteomes" id="UP000003093"/>
    </source>
</evidence>
<organism evidence="1 2">
    <name type="scientific">Staphylococcus aureus subsp. aureus DR10</name>
    <dbReference type="NCBI Taxonomy" id="1155079"/>
    <lineage>
        <taxon>Bacteria</taxon>
        <taxon>Bacillati</taxon>
        <taxon>Bacillota</taxon>
        <taxon>Bacilli</taxon>
        <taxon>Bacillales</taxon>
        <taxon>Staphylococcaceae</taxon>
        <taxon>Staphylococcus</taxon>
    </lineage>
</organism>
<reference evidence="1 2" key="1">
    <citation type="journal article" date="2012" name="MBio">
        <title>Identification of a highly transmissible animal-independent Staphylococcus aureus ST398 clone with distinct genomic and cell adhesion properties.</title>
        <authorList>
            <person name="Uhlemann A.C."/>
            <person name="Porcella S.F."/>
            <person name="Trivedi S."/>
            <person name="Sullivan S.B."/>
            <person name="Hafer C."/>
            <person name="Kennedy A.D."/>
            <person name="Barbian K.D."/>
            <person name="McCarthy A.J."/>
            <person name="Street C."/>
            <person name="Hirschberg D.L."/>
            <person name="Lipkin W.I."/>
            <person name="Lindsay J.A."/>
            <person name="DeLeo F.R."/>
            <person name="Lowy F.D."/>
        </authorList>
    </citation>
    <scope>NUCLEOTIDE SEQUENCE [LARGE SCALE GENOMIC DNA]</scope>
    <source>
        <strain evidence="1 2">DR10</strain>
    </source>
</reference>
<dbReference type="EMBL" id="AIDT01000003">
    <property type="protein sequence ID" value="EIA14620.1"/>
    <property type="molecule type" value="Genomic_DNA"/>
</dbReference>
<sequence length="34" mass="3996">MIFSKNLFRRPAPTCIVCRNWESNFSLLGPRRQG</sequence>
<comment type="caution">
    <text evidence="1">The sequence shown here is derived from an EMBL/GenBank/DDBJ whole genome shotgun (WGS) entry which is preliminary data.</text>
</comment>